<evidence type="ECO:0000313" key="1">
    <source>
        <dbReference type="EMBL" id="ACZ59004.1"/>
    </source>
</evidence>
<dbReference type="EMBL" id="GQ900400">
    <property type="protein sequence ID" value="ACZ59004.1"/>
    <property type="molecule type" value="Genomic_DNA"/>
</dbReference>
<reference evidence="1" key="2">
    <citation type="submission" date="2009-12" db="EMBL/GenBank/DDBJ databases">
        <authorList>
            <person name="Summers A.O."/>
            <person name="Shearer J."/>
            <person name="Wireman J."/>
        </authorList>
    </citation>
    <scope>NUCLEOTIDE SEQUENCE</scope>
    <source>
        <strain evidence="1">Y74T</strain>
        <plasmid evidence="1">pWBG758</plasmid>
    </source>
</reference>
<sequence length="70" mass="8187">MAEKKKSTTVKKVKYEVVNYFEDLQDKRKAYNVGDRFPKPANKKVSDERILELSTVDNKQGKVLIKKIEE</sequence>
<keyword evidence="1" id="KW-0614">Plasmid</keyword>
<organism evidence="1">
    <name type="scientific">Staphylococcus aureus</name>
    <dbReference type="NCBI Taxonomy" id="1280"/>
    <lineage>
        <taxon>Bacteria</taxon>
        <taxon>Bacillati</taxon>
        <taxon>Bacillota</taxon>
        <taxon>Bacilli</taxon>
        <taxon>Bacillales</taxon>
        <taxon>Staphylococcaceae</taxon>
        <taxon>Staphylococcus</taxon>
    </lineage>
</organism>
<protein>
    <submittedName>
        <fullName evidence="1">Uncharacterized protein</fullName>
    </submittedName>
</protein>
<dbReference type="RefSeq" id="WP_012816585.1">
    <property type="nucleotide sequence ID" value="NC_013329.1"/>
</dbReference>
<gene>
    <name evidence="1" type="ORF">SAP040A_022</name>
</gene>
<reference evidence="1" key="1">
    <citation type="submission" date="2009-08" db="EMBL/GenBank/DDBJ databases">
        <authorList>
            <person name="Gill J."/>
            <person name="Borman J."/>
            <person name="Shetty J."/>
            <person name="Hostetler J."/>
            <person name="Durkin S."/>
            <person name="Montgomery B."/>
        </authorList>
    </citation>
    <scope>NUCLEOTIDE SEQUENCE</scope>
    <source>
        <strain evidence="1">Y74T</strain>
        <plasmid evidence="1">pWBG758</plasmid>
    </source>
</reference>
<dbReference type="AlphaFoldDB" id="D2J8A4"/>
<geneLocation type="plasmid" evidence="1">
    <name>pWBG758</name>
</geneLocation>
<name>D2J8A4_STAAU</name>
<accession>D2J8A4</accession>
<proteinExistence type="predicted"/>